<organism evidence="1 2">
    <name type="scientific">Streptomyces phage BRock</name>
    <dbReference type="NCBI Taxonomy" id="1913591"/>
    <lineage>
        <taxon>Viruses</taxon>
        <taxon>Duplodnaviria</taxon>
        <taxon>Heunggongvirae</taxon>
        <taxon>Uroviricota</taxon>
        <taxon>Caudoviricetes</taxon>
        <taxon>Borockvirus</taxon>
        <taxon>Borockvirus brock</taxon>
    </lineage>
</organism>
<accession>A0A1J0GW37</accession>
<evidence type="ECO:0000313" key="2">
    <source>
        <dbReference type="Proteomes" id="UP000224898"/>
    </source>
</evidence>
<dbReference type="KEGG" id="vg:55601542"/>
<proteinExistence type="predicted"/>
<protein>
    <submittedName>
        <fullName evidence="1">Baseplate assembly protein</fullName>
    </submittedName>
</protein>
<dbReference type="EMBL" id="KX925554">
    <property type="protein sequence ID" value="APC46390.1"/>
    <property type="molecule type" value="Genomic_DNA"/>
</dbReference>
<keyword evidence="2" id="KW-1185">Reference proteome</keyword>
<sequence length="505" mass="53042">MASVNPGLSVDYTSKDYQGFMDSMLEYATLAFPEWSNQNPGGLEMMLLESFAREMDVLSYYGDRTVAEAYISTATQLSSVIRLATLLGYVPGQPIASTGTVTFQTDDTQTDSIVVPSGTQVTTVFVTSLGAPIVFETVADVTVPSAGGTAPVNVIQGETQGTTSFDMGIFTGNTFTLLVEPLGISDGTILQSFSLENNPVVGGSITVWVENPSYNPDSLTNTSDPVTQWFEVSTLMDAVDTDTVWTSSTDEDGVVTINFGDNINGAVPAAGLNVYAGYRVGGGVLGNLAANQVVDIASAVAGVSVASSTAMTGGADAETIDQIRNNAPRAYRTQNRAVTLQDFGDLALGVASISQAKAIANNYNNVTVYCLATGNTIPTQGLLDVTTRYLQERAMVGATVTAQAASTFNVNITVNVGCEARFNADAMKLRVTQAIQGLFEASATTLGMRIPVSLVYSTINAIPGVSYVTVTTMTRADFATSVSDIFARDWEIPKSGTITVTTSTA</sequence>
<dbReference type="GeneID" id="55601542"/>
<dbReference type="Proteomes" id="UP000224898">
    <property type="component" value="Segment"/>
</dbReference>
<reference evidence="1 2" key="1">
    <citation type="submission" date="2016-09" db="EMBL/GenBank/DDBJ databases">
        <title>Complete Genome Sequence of Streptomyces 5a phage BRock.</title>
        <authorList>
            <person name="Crossman A."/>
            <person name="Baron S."/>
            <person name="Jamdagni P."/>
            <person name="Khatri P."/>
            <person name="Sharma D."/>
            <person name="Pandey M."/>
            <person name="Goyal S."/>
            <person name="Kumar S."/>
            <person name="Phogat A."/>
            <person name="Chawla G."/>
            <person name="Pasricha M."/>
            <person name="Gupta K."/>
            <person name="Bazzad D."/>
            <person name="Aggarwal V."/>
            <person name="Poughat A."/>
            <person name="Singh K."/>
            <person name="Rana P."/>
            <person name="Gautam R."/>
            <person name="Sharma V."/>
            <person name="Tyagi D."/>
            <person name="Shahi A."/>
            <person name="Jangra N."/>
            <person name="Malik M."/>
            <person name="Sidhu P.K."/>
            <person name="Malik S."/>
            <person name="Ghalyan Y."/>
            <person name="Sharma S.S."/>
            <person name="Malik A."/>
            <person name="Chuttani R."/>
            <person name="Bamal N."/>
            <person name="Bhadula D."/>
            <person name="Batra A."/>
            <person name="Temple L."/>
            <person name="Nehra K."/>
        </authorList>
    </citation>
    <scope>NUCLEOTIDE SEQUENCE [LARGE SCALE GENOMIC DNA]</scope>
</reference>
<evidence type="ECO:0000313" key="1">
    <source>
        <dbReference type="EMBL" id="APC46390.1"/>
    </source>
</evidence>
<name>A0A1J0GW37_9CAUD</name>
<dbReference type="RefSeq" id="YP_009831853.1">
    <property type="nucleotide sequence ID" value="NC_048650.1"/>
</dbReference>